<dbReference type="PROSITE" id="PS00138">
    <property type="entry name" value="SUBTILASE_SER"/>
    <property type="match status" value="1"/>
</dbReference>
<accession>A0ABX8RG84</accession>
<dbReference type="Proteomes" id="UP000694257">
    <property type="component" value="Chromosome"/>
</dbReference>
<keyword evidence="2" id="KW-0378">Hydrolase</keyword>
<evidence type="ECO:0000313" key="6">
    <source>
        <dbReference type="EMBL" id="QXN88619.1"/>
    </source>
</evidence>
<dbReference type="InterPro" id="IPR030400">
    <property type="entry name" value="Sedolisin_dom"/>
</dbReference>
<proteinExistence type="predicted"/>
<dbReference type="InterPro" id="IPR023828">
    <property type="entry name" value="Peptidase_S8_Ser-AS"/>
</dbReference>
<reference evidence="6 7" key="1">
    <citation type="submission" date="2021-07" db="EMBL/GenBank/DDBJ databases">
        <title>Whole Genome Sequence of Nocardia Iowensis.</title>
        <authorList>
            <person name="Lamm A."/>
            <person name="Collins-Fairclough A.M."/>
            <person name="Bunk B."/>
            <person name="Sproer C."/>
        </authorList>
    </citation>
    <scope>NUCLEOTIDE SEQUENCE [LARGE SCALE GENOMIC DNA]</scope>
    <source>
        <strain evidence="6 7">NRRL 5646</strain>
    </source>
</reference>
<evidence type="ECO:0000256" key="2">
    <source>
        <dbReference type="ARBA" id="ARBA00022801"/>
    </source>
</evidence>
<name>A0ABX8RG84_NOCIO</name>
<feature type="chain" id="PRO_5045384304" description="Peptidase S53 domain-containing protein" evidence="4">
    <location>
        <begin position="28"/>
        <end position="392"/>
    </location>
</feature>
<keyword evidence="3" id="KW-0720">Serine protease</keyword>
<evidence type="ECO:0000256" key="3">
    <source>
        <dbReference type="ARBA" id="ARBA00022825"/>
    </source>
</evidence>
<evidence type="ECO:0000256" key="1">
    <source>
        <dbReference type="ARBA" id="ARBA00022670"/>
    </source>
</evidence>
<evidence type="ECO:0000256" key="4">
    <source>
        <dbReference type="SAM" id="SignalP"/>
    </source>
</evidence>
<feature type="signal peptide" evidence="4">
    <location>
        <begin position="1"/>
        <end position="27"/>
    </location>
</feature>
<protein>
    <recommendedName>
        <fullName evidence="5">Peptidase S53 domain-containing protein</fullName>
    </recommendedName>
</protein>
<dbReference type="PROSITE" id="PS51695">
    <property type="entry name" value="SEDOLISIN"/>
    <property type="match status" value="1"/>
</dbReference>
<gene>
    <name evidence="6" type="ORF">KV110_23815</name>
</gene>
<dbReference type="EMBL" id="CP078145">
    <property type="protein sequence ID" value="QXN88619.1"/>
    <property type="molecule type" value="Genomic_DNA"/>
</dbReference>
<feature type="domain" description="Peptidase S53" evidence="5">
    <location>
        <begin position="73"/>
        <end position="392"/>
    </location>
</feature>
<evidence type="ECO:0000259" key="5">
    <source>
        <dbReference type="PROSITE" id="PS51695"/>
    </source>
</evidence>
<dbReference type="PANTHER" id="PTHR14218">
    <property type="entry name" value="PROTEASE S8 TRIPEPTIDYL PEPTIDASE I CLN2"/>
    <property type="match status" value="1"/>
</dbReference>
<sequence length="392" mass="38819">MKWLTRPALVAIAIIGIAGSTAGVAQADPPPGVPRHKAARVCTEVPAHFARCHALVRVDDGGITPQLTAGPAGFGPSDIHGAYNLASASGNGRTVAVVDAYDDPTAAADLATYRSQFGLAPCTTASGCFTKVGQTGSSTALPQVDAGWAQEISLDLDMVSATCPDCKILLVEAKSASFADLGTAVNYAASVPGVVAISNSYGGNDSAAKPAYNHPGIAITASTGDSGYGVESPASFGTVTAVGGTSLVKNASARGWSESAWSSAGSGCSTINAKPAWQTAATRCSGKANADVSAVADPNTGVAVYDSTPSQGSAGWMVFGGTSASAPIIAAVYALSGNTAGVPASYTWAHAANLYDVTSGTNGNCTTAVWCTSGAGWDGPTGLGTPNGTGAF</sequence>
<organism evidence="6 7">
    <name type="scientific">Nocardia iowensis</name>
    <dbReference type="NCBI Taxonomy" id="204891"/>
    <lineage>
        <taxon>Bacteria</taxon>
        <taxon>Bacillati</taxon>
        <taxon>Actinomycetota</taxon>
        <taxon>Actinomycetes</taxon>
        <taxon>Mycobacteriales</taxon>
        <taxon>Nocardiaceae</taxon>
        <taxon>Nocardia</taxon>
    </lineage>
</organism>
<dbReference type="InterPro" id="IPR050819">
    <property type="entry name" value="Tripeptidyl-peptidase_I"/>
</dbReference>
<dbReference type="PANTHER" id="PTHR14218:SF15">
    <property type="entry name" value="TRIPEPTIDYL-PEPTIDASE 1"/>
    <property type="match status" value="1"/>
</dbReference>
<dbReference type="RefSeq" id="WP_218469502.1">
    <property type="nucleotide sequence ID" value="NZ_BAABJN010000013.1"/>
</dbReference>
<keyword evidence="4" id="KW-0732">Signal</keyword>
<evidence type="ECO:0000313" key="7">
    <source>
        <dbReference type="Proteomes" id="UP000694257"/>
    </source>
</evidence>
<keyword evidence="7" id="KW-1185">Reference proteome</keyword>
<keyword evidence="1" id="KW-0645">Protease</keyword>